<feature type="non-terminal residue" evidence="1">
    <location>
        <position position="1"/>
    </location>
</feature>
<dbReference type="OrthoDB" id="3031270at2759"/>
<feature type="non-terminal residue" evidence="1">
    <location>
        <position position="211"/>
    </location>
</feature>
<dbReference type="AlphaFoldDB" id="A0A0D0AUU9"/>
<dbReference type="HOGENOM" id="CLU_1346024_0_0_1"/>
<dbReference type="EMBL" id="KN834817">
    <property type="protein sequence ID" value="KIK54320.1"/>
    <property type="molecule type" value="Genomic_DNA"/>
</dbReference>
<keyword evidence="2" id="KW-1185">Reference proteome</keyword>
<organism evidence="1 2">
    <name type="scientific">Collybiopsis luxurians FD-317 M1</name>
    <dbReference type="NCBI Taxonomy" id="944289"/>
    <lineage>
        <taxon>Eukaryota</taxon>
        <taxon>Fungi</taxon>
        <taxon>Dikarya</taxon>
        <taxon>Basidiomycota</taxon>
        <taxon>Agaricomycotina</taxon>
        <taxon>Agaricomycetes</taxon>
        <taxon>Agaricomycetidae</taxon>
        <taxon>Agaricales</taxon>
        <taxon>Marasmiineae</taxon>
        <taxon>Omphalotaceae</taxon>
        <taxon>Collybiopsis</taxon>
        <taxon>Collybiopsis luxurians</taxon>
    </lineage>
</organism>
<gene>
    <name evidence="1" type="ORF">GYMLUDRAFT_111919</name>
</gene>
<name>A0A0D0AUU9_9AGAR</name>
<dbReference type="Proteomes" id="UP000053593">
    <property type="component" value="Unassembled WGS sequence"/>
</dbReference>
<accession>A0A0D0AUU9</accession>
<reference evidence="1 2" key="1">
    <citation type="submission" date="2014-04" db="EMBL/GenBank/DDBJ databases">
        <title>Evolutionary Origins and Diversification of the Mycorrhizal Mutualists.</title>
        <authorList>
            <consortium name="DOE Joint Genome Institute"/>
            <consortium name="Mycorrhizal Genomics Consortium"/>
            <person name="Kohler A."/>
            <person name="Kuo A."/>
            <person name="Nagy L.G."/>
            <person name="Floudas D."/>
            <person name="Copeland A."/>
            <person name="Barry K.W."/>
            <person name="Cichocki N."/>
            <person name="Veneault-Fourrey C."/>
            <person name="LaButti K."/>
            <person name="Lindquist E.A."/>
            <person name="Lipzen A."/>
            <person name="Lundell T."/>
            <person name="Morin E."/>
            <person name="Murat C."/>
            <person name="Riley R."/>
            <person name="Ohm R."/>
            <person name="Sun H."/>
            <person name="Tunlid A."/>
            <person name="Henrissat B."/>
            <person name="Grigoriev I.V."/>
            <person name="Hibbett D.S."/>
            <person name="Martin F."/>
        </authorList>
    </citation>
    <scope>NUCLEOTIDE SEQUENCE [LARGE SCALE GENOMIC DNA]</scope>
    <source>
        <strain evidence="1 2">FD-317 M1</strain>
    </source>
</reference>
<evidence type="ECO:0000313" key="1">
    <source>
        <dbReference type="EMBL" id="KIK54320.1"/>
    </source>
</evidence>
<protein>
    <submittedName>
        <fullName evidence="1">Uncharacterized protein</fullName>
    </submittedName>
</protein>
<evidence type="ECO:0000313" key="2">
    <source>
        <dbReference type="Proteomes" id="UP000053593"/>
    </source>
</evidence>
<sequence>QQVLSHGTAIHIDLNTSDFAAARGAHTGKQVMRAELGTRREKQAEYSLSQLIGLGLRHIKWVGVTPYPILDLQGRIIGLLAGQPGSGYSEALKAAFQLIMLEGKAAGLGARSPEGAHTRGGFPAFNIGVTEGNGNGIAVALGGNGMGDVLRQLVGHEVIVRMAQYHNATFSLWAPRVYNRYETTMKTMYSKLPYLPNDFKGGVFVAAAFNF</sequence>
<proteinExistence type="predicted"/>